<comment type="similarity">
    <text evidence="1">Belongs to the bacterial solute-binding protein 1 family.</text>
</comment>
<dbReference type="InterPro" id="IPR006059">
    <property type="entry name" value="SBP"/>
</dbReference>
<keyword evidence="2" id="KW-0813">Transport</keyword>
<dbReference type="Proteomes" id="UP000037392">
    <property type="component" value="Unassembled WGS sequence"/>
</dbReference>
<dbReference type="GeneID" id="93162191"/>
<dbReference type="EMBL" id="ADLK01000024">
    <property type="protein sequence ID" value="KMW18366.1"/>
    <property type="molecule type" value="Genomic_DNA"/>
</dbReference>
<proteinExistence type="inferred from homology"/>
<dbReference type="PANTHER" id="PTHR30061:SF50">
    <property type="entry name" value="MALTOSE_MALTODEXTRIN-BINDING PERIPLASMIC PROTEIN"/>
    <property type="match status" value="1"/>
</dbReference>
<dbReference type="Gene3D" id="3.40.190.10">
    <property type="entry name" value="Periplasmic binding protein-like II"/>
    <property type="match status" value="1"/>
</dbReference>
<comment type="caution">
    <text evidence="4">The sequence shown here is derived from an EMBL/GenBank/DDBJ whole genome shotgun (WGS) entry which is preliminary data.</text>
</comment>
<evidence type="ECO:0000256" key="2">
    <source>
        <dbReference type="ARBA" id="ARBA00022448"/>
    </source>
</evidence>
<dbReference type="AlphaFoldDB" id="A0A0J9C1V1"/>
<evidence type="ECO:0000313" key="4">
    <source>
        <dbReference type="EMBL" id="KMW18366.1"/>
    </source>
</evidence>
<name>A0A0J9C1V1_9FIRM</name>
<gene>
    <name evidence="4" type="ORF">HMPREF9470_03276</name>
</gene>
<dbReference type="SUPFAM" id="SSF53850">
    <property type="entry name" value="Periplasmic binding protein-like II"/>
    <property type="match status" value="1"/>
</dbReference>
<dbReference type="GO" id="GO:0042956">
    <property type="term" value="P:maltodextrin transmembrane transport"/>
    <property type="evidence" value="ECO:0007669"/>
    <property type="project" value="TreeGrafter"/>
</dbReference>
<evidence type="ECO:0000256" key="1">
    <source>
        <dbReference type="ARBA" id="ARBA00008520"/>
    </source>
</evidence>
<dbReference type="GO" id="GO:1901982">
    <property type="term" value="F:maltose binding"/>
    <property type="evidence" value="ECO:0007669"/>
    <property type="project" value="TreeGrafter"/>
</dbReference>
<keyword evidence="3" id="KW-0732">Signal</keyword>
<evidence type="ECO:0000313" key="5">
    <source>
        <dbReference type="Proteomes" id="UP000037392"/>
    </source>
</evidence>
<sequence>MKWKTESRTKRRPAGCYTLFCILFSLICLGGCGVQIRAPELPGQETGPREVVLWSYYETKQQKEGLDRLVEGFNNSQDEYMARWEYQGPSSEFKKLLSIGVAEGKLPDVVLIDNPDMRKYVDLGIFEDITQAVEGRYDLSQFYPEVLSSVQYDGRYYGMPFCCNNVGLVYNREMFREAGMEPPENWEEFLKAARAMTTGERYGFIMSAIVEEQSSFQLVPWILSTGEEMDDLGGEGTVKALALLRDMVEEGIMPKDCINWSQVDVARQFAAGKCAMMENGPWALPLVEEAGVDYGVVKLPVDQQSIVVTGGENFGVVKGKNVDGVMALMSYYYKDEVMLSLNKQMYSLPPVRHLAEKFQEKNPVYQVFVEQMDHCITRSAYSYWPKITGVLSEGLYEVITGGMTPQEAAERIGSKVQGREN</sequence>
<dbReference type="Pfam" id="PF13416">
    <property type="entry name" value="SBP_bac_8"/>
    <property type="match status" value="1"/>
</dbReference>
<dbReference type="GO" id="GO:0055052">
    <property type="term" value="C:ATP-binding cassette (ABC) transporter complex, substrate-binding subunit-containing"/>
    <property type="evidence" value="ECO:0007669"/>
    <property type="project" value="TreeGrafter"/>
</dbReference>
<accession>A0A0J9C1V1</accession>
<dbReference type="OrthoDB" id="362670at2"/>
<reference evidence="4 5" key="1">
    <citation type="submission" date="2011-04" db="EMBL/GenBank/DDBJ databases">
        <title>The Genome Sequence of Clostridium citroniae WAL-19142.</title>
        <authorList>
            <consortium name="The Broad Institute Genome Sequencing Platform"/>
            <person name="Earl A."/>
            <person name="Ward D."/>
            <person name="Feldgarden M."/>
            <person name="Gevers D."/>
            <person name="Warren Y.A."/>
            <person name="Tyrrell K.L."/>
            <person name="Citron D.M."/>
            <person name="Goldstein E.J."/>
            <person name="Daigneault M."/>
            <person name="Allen-Vercoe E."/>
            <person name="Young S.K."/>
            <person name="Zeng Q."/>
            <person name="Gargeya S."/>
            <person name="Fitzgerald M."/>
            <person name="Haas B."/>
            <person name="Abouelleil A."/>
            <person name="Alvarado L."/>
            <person name="Arachchi H.M."/>
            <person name="Berlin A."/>
            <person name="Brown A."/>
            <person name="Chapman S.B."/>
            <person name="Chen Z."/>
            <person name="Dunbar C."/>
            <person name="Freedman E."/>
            <person name="Gearin G."/>
            <person name="Gellesch M."/>
            <person name="Goldberg J."/>
            <person name="Griggs A."/>
            <person name="Gujja S."/>
            <person name="Heilman E.R."/>
            <person name="Heiman D."/>
            <person name="Howarth C."/>
            <person name="Larson L."/>
            <person name="Lui A."/>
            <person name="MacDonald P.J."/>
            <person name="Mehta T."/>
            <person name="Montmayeur A."/>
            <person name="Murphy C."/>
            <person name="Neiman D."/>
            <person name="Pearson M."/>
            <person name="Priest M."/>
            <person name="Roberts A."/>
            <person name="Saif S."/>
            <person name="Shea T."/>
            <person name="Shenoy N."/>
            <person name="Sisk P."/>
            <person name="Stolte C."/>
            <person name="Sykes S."/>
            <person name="White J."/>
            <person name="Yandava C."/>
            <person name="Wortman J."/>
            <person name="Nusbaum C."/>
            <person name="Birren B."/>
        </authorList>
    </citation>
    <scope>NUCLEOTIDE SEQUENCE [LARGE SCALE GENOMIC DNA]</scope>
    <source>
        <strain evidence="4 5">WAL-19142</strain>
    </source>
</reference>
<protein>
    <submittedName>
        <fullName evidence="4">Uncharacterized protein</fullName>
    </submittedName>
</protein>
<dbReference type="PANTHER" id="PTHR30061">
    <property type="entry name" value="MALTOSE-BINDING PERIPLASMIC PROTEIN"/>
    <property type="match status" value="1"/>
</dbReference>
<dbReference type="RefSeq" id="WP_048930223.1">
    <property type="nucleotide sequence ID" value="NZ_KQ235879.1"/>
</dbReference>
<dbReference type="PATRIC" id="fig|742734.4.peg.3507"/>
<organism evidence="4 5">
    <name type="scientific">[Clostridium] citroniae WAL-19142</name>
    <dbReference type="NCBI Taxonomy" id="742734"/>
    <lineage>
        <taxon>Bacteria</taxon>
        <taxon>Bacillati</taxon>
        <taxon>Bacillota</taxon>
        <taxon>Clostridia</taxon>
        <taxon>Lachnospirales</taxon>
        <taxon>Lachnospiraceae</taxon>
        <taxon>Enterocloster</taxon>
    </lineage>
</organism>
<evidence type="ECO:0000256" key="3">
    <source>
        <dbReference type="ARBA" id="ARBA00022729"/>
    </source>
</evidence>
<dbReference type="GO" id="GO:0015768">
    <property type="term" value="P:maltose transport"/>
    <property type="evidence" value="ECO:0007669"/>
    <property type="project" value="TreeGrafter"/>
</dbReference>